<dbReference type="Proteomes" id="UP000249633">
    <property type="component" value="Unassembled WGS sequence"/>
</dbReference>
<dbReference type="EMBL" id="QFOD01000006">
    <property type="protein sequence ID" value="PZP33434.1"/>
    <property type="molecule type" value="Genomic_DNA"/>
</dbReference>
<organism evidence="2 3">
    <name type="scientific">Roseateles depolymerans</name>
    <dbReference type="NCBI Taxonomy" id="76731"/>
    <lineage>
        <taxon>Bacteria</taxon>
        <taxon>Pseudomonadati</taxon>
        <taxon>Pseudomonadota</taxon>
        <taxon>Betaproteobacteria</taxon>
        <taxon>Burkholderiales</taxon>
        <taxon>Sphaerotilaceae</taxon>
        <taxon>Roseateles</taxon>
    </lineage>
</organism>
<feature type="transmembrane region" description="Helical" evidence="1">
    <location>
        <begin position="32"/>
        <end position="58"/>
    </location>
</feature>
<evidence type="ECO:0000313" key="3">
    <source>
        <dbReference type="Proteomes" id="UP000249633"/>
    </source>
</evidence>
<name>A0A2W5DUG9_9BURK</name>
<accession>A0A2W5DUG9</accession>
<comment type="caution">
    <text evidence="2">The sequence shown here is derived from an EMBL/GenBank/DDBJ whole genome shotgun (WGS) entry which is preliminary data.</text>
</comment>
<keyword evidence="1" id="KW-0472">Membrane</keyword>
<reference evidence="2 3" key="1">
    <citation type="submission" date="2017-08" db="EMBL/GenBank/DDBJ databases">
        <title>Infants hospitalized years apart are colonized by the same room-sourced microbial strains.</title>
        <authorList>
            <person name="Brooks B."/>
            <person name="Olm M.R."/>
            <person name="Firek B.A."/>
            <person name="Baker R."/>
            <person name="Thomas B.C."/>
            <person name="Morowitz M.J."/>
            <person name="Banfield J.F."/>
        </authorList>
    </citation>
    <scope>NUCLEOTIDE SEQUENCE [LARGE SCALE GENOMIC DNA]</scope>
    <source>
        <strain evidence="2">S2_012_000_R2_81</strain>
    </source>
</reference>
<gene>
    <name evidence="2" type="ORF">DI603_08695</name>
</gene>
<proteinExistence type="predicted"/>
<evidence type="ECO:0000313" key="2">
    <source>
        <dbReference type="EMBL" id="PZP33434.1"/>
    </source>
</evidence>
<keyword evidence="1" id="KW-0812">Transmembrane</keyword>
<evidence type="ECO:0000256" key="1">
    <source>
        <dbReference type="SAM" id="Phobius"/>
    </source>
</evidence>
<protein>
    <submittedName>
        <fullName evidence="2">Uncharacterized protein</fullName>
    </submittedName>
</protein>
<dbReference type="AlphaFoldDB" id="A0A2W5DUG9"/>
<sequence length="114" mass="12383">MTLAYFCSMVAGFTLMRRDAFAHGKAPMQHQMLGYCLVILAGIVQAVAVSSLMLGWVFPPAVRLRRGDGAMGPSRRDRRSGGLQLFRSPLRHVPMNVSARFTSPGDRAVAGPHA</sequence>
<keyword evidence="1" id="KW-1133">Transmembrane helix</keyword>